<reference evidence="2" key="1">
    <citation type="submission" date="2021-02" db="EMBL/GenBank/DDBJ databases">
        <title>First Annotated Genome of the Yellow-green Alga Tribonema minus.</title>
        <authorList>
            <person name="Mahan K.M."/>
        </authorList>
    </citation>
    <scope>NUCLEOTIDE SEQUENCE</scope>
    <source>
        <strain evidence="2">UTEX B ZZ1240</strain>
    </source>
</reference>
<gene>
    <name evidence="2" type="ORF">JKP88DRAFT_244117</name>
</gene>
<evidence type="ECO:0000313" key="3">
    <source>
        <dbReference type="Proteomes" id="UP000664859"/>
    </source>
</evidence>
<feature type="signal peptide" evidence="1">
    <location>
        <begin position="1"/>
        <end position="29"/>
    </location>
</feature>
<keyword evidence="1" id="KW-0732">Signal</keyword>
<proteinExistence type="predicted"/>
<feature type="chain" id="PRO_5032797644" evidence="1">
    <location>
        <begin position="30"/>
        <end position="258"/>
    </location>
</feature>
<keyword evidence="3" id="KW-1185">Reference proteome</keyword>
<sequence length="258" mass="26633">MASGRTSRAAVLTTATLFLAVSVAPVCGGVRNVAITVDPEGTVRQRNLQQLYAGYPYDKTVLVLEGEATLEAEDFDVGGQDVAYKKANTNAAPADNAIRPQEPNQEGGPNVPVYVEINNVATSFYAEASEADGELSGGQVAIKTKLTLGTGAEADPCALDGSGGLDITANTGDWEMFQTFPGAQFTVTEAGTAVLTVCLTHVQGFQLNWIAFTQVTFDEVTTDDVVPEATAADDGGAATDPTTTTTCAAVGASCEALP</sequence>
<evidence type="ECO:0000313" key="2">
    <source>
        <dbReference type="EMBL" id="KAG5186948.1"/>
    </source>
</evidence>
<dbReference type="Gene3D" id="2.60.120.260">
    <property type="entry name" value="Galactose-binding domain-like"/>
    <property type="match status" value="1"/>
</dbReference>
<evidence type="ECO:0000256" key="1">
    <source>
        <dbReference type="SAM" id="SignalP"/>
    </source>
</evidence>
<organism evidence="2 3">
    <name type="scientific">Tribonema minus</name>
    <dbReference type="NCBI Taxonomy" id="303371"/>
    <lineage>
        <taxon>Eukaryota</taxon>
        <taxon>Sar</taxon>
        <taxon>Stramenopiles</taxon>
        <taxon>Ochrophyta</taxon>
        <taxon>PX clade</taxon>
        <taxon>Xanthophyceae</taxon>
        <taxon>Tribonematales</taxon>
        <taxon>Tribonemataceae</taxon>
        <taxon>Tribonema</taxon>
    </lineage>
</organism>
<protein>
    <submittedName>
        <fullName evidence="2">Uncharacterized protein</fullName>
    </submittedName>
</protein>
<dbReference type="Proteomes" id="UP000664859">
    <property type="component" value="Unassembled WGS sequence"/>
</dbReference>
<name>A0A835ZDG1_9STRA</name>
<dbReference type="AlphaFoldDB" id="A0A835ZDG1"/>
<accession>A0A835ZDG1</accession>
<comment type="caution">
    <text evidence="2">The sequence shown here is derived from an EMBL/GenBank/DDBJ whole genome shotgun (WGS) entry which is preliminary data.</text>
</comment>
<dbReference type="EMBL" id="JAFCMP010000101">
    <property type="protein sequence ID" value="KAG5186948.1"/>
    <property type="molecule type" value="Genomic_DNA"/>
</dbReference>